<keyword evidence="1" id="KW-0732">Signal</keyword>
<protein>
    <submittedName>
        <fullName evidence="2">Uncharacterized protein</fullName>
    </submittedName>
</protein>
<organism evidence="2 3">
    <name type="scientific">Hibiscus sabdariffa</name>
    <name type="common">roselle</name>
    <dbReference type="NCBI Taxonomy" id="183260"/>
    <lineage>
        <taxon>Eukaryota</taxon>
        <taxon>Viridiplantae</taxon>
        <taxon>Streptophyta</taxon>
        <taxon>Embryophyta</taxon>
        <taxon>Tracheophyta</taxon>
        <taxon>Spermatophyta</taxon>
        <taxon>Magnoliopsida</taxon>
        <taxon>eudicotyledons</taxon>
        <taxon>Gunneridae</taxon>
        <taxon>Pentapetalae</taxon>
        <taxon>rosids</taxon>
        <taxon>malvids</taxon>
        <taxon>Malvales</taxon>
        <taxon>Malvaceae</taxon>
        <taxon>Malvoideae</taxon>
        <taxon>Hibiscus</taxon>
    </lineage>
</organism>
<reference evidence="2 3" key="1">
    <citation type="journal article" date="2024" name="G3 (Bethesda)">
        <title>Genome assembly of Hibiscus sabdariffa L. provides insights into metabolisms of medicinal natural products.</title>
        <authorList>
            <person name="Kim T."/>
        </authorList>
    </citation>
    <scope>NUCLEOTIDE SEQUENCE [LARGE SCALE GENOMIC DNA]</scope>
    <source>
        <strain evidence="2">TK-2024</strain>
        <tissue evidence="2">Old leaves</tissue>
    </source>
</reference>
<name>A0ABR2BNX2_9ROSI</name>
<accession>A0ABR2BNX2</accession>
<comment type="caution">
    <text evidence="2">The sequence shown here is derived from an EMBL/GenBank/DDBJ whole genome shotgun (WGS) entry which is preliminary data.</text>
</comment>
<proteinExistence type="predicted"/>
<dbReference type="EMBL" id="JBBPBM010000097">
    <property type="protein sequence ID" value="KAK8508847.1"/>
    <property type="molecule type" value="Genomic_DNA"/>
</dbReference>
<feature type="signal peptide" evidence="1">
    <location>
        <begin position="1"/>
        <end position="20"/>
    </location>
</feature>
<feature type="chain" id="PRO_5046185287" evidence="1">
    <location>
        <begin position="21"/>
        <end position="295"/>
    </location>
</feature>
<evidence type="ECO:0000313" key="3">
    <source>
        <dbReference type="Proteomes" id="UP001472677"/>
    </source>
</evidence>
<gene>
    <name evidence="2" type="ORF">V6N12_034949</name>
</gene>
<dbReference type="Proteomes" id="UP001472677">
    <property type="component" value="Unassembled WGS sequence"/>
</dbReference>
<evidence type="ECO:0000313" key="2">
    <source>
        <dbReference type="EMBL" id="KAK8508847.1"/>
    </source>
</evidence>
<sequence>MKPINHVPIVLLFLLSKKLTQLDISTHADDGCLPPLVGHVSGNPTAGTARNGLARSSMVLSTCFFVVTWDNPTSSSVLPERVCPWRIDPTEVTKMKKPLTLHPQKRARPIDASSPEFSGLAMDGMLHGSAKHQSQNSSRALQVQEESNTCANQSGALRQSLLHFLLQHPGRTSMQQQMPKQQEIQIPICNPFYHYTRAANGHRYMLFGVNLANGSPELPSPQVLISSEAIRGRSTPSTSQSSVVKPSKCISSKKCNNCCSVGSRSCTKVLLLPFLKLLDGYSIYTRNVIKRGKDK</sequence>
<evidence type="ECO:0000256" key="1">
    <source>
        <dbReference type="SAM" id="SignalP"/>
    </source>
</evidence>
<keyword evidence="3" id="KW-1185">Reference proteome</keyword>